<proteinExistence type="predicted"/>
<gene>
    <name evidence="1" type="ORF">BofuT4_P107220.1</name>
</gene>
<organism evidence="1 2">
    <name type="scientific">Botryotinia fuckeliana (strain T4)</name>
    <name type="common">Noble rot fungus</name>
    <name type="synonym">Botrytis cinerea</name>
    <dbReference type="NCBI Taxonomy" id="999810"/>
    <lineage>
        <taxon>Eukaryota</taxon>
        <taxon>Fungi</taxon>
        <taxon>Dikarya</taxon>
        <taxon>Ascomycota</taxon>
        <taxon>Pezizomycotina</taxon>
        <taxon>Leotiomycetes</taxon>
        <taxon>Helotiales</taxon>
        <taxon>Sclerotiniaceae</taxon>
        <taxon>Botrytis</taxon>
    </lineage>
</organism>
<sequence>MSLQVGGAFLSARVIPDDVCETLNSQRQSYRIQPNGWIDGYTDVGSDFSDSLQPVNPGQSHLPSLAFDKKRGPSNQYQEYVSFFVQSIDDLRRVLQKYRSLAALKDLYLICLESYLLG</sequence>
<accession>G2Y6T6</accession>
<dbReference type="InParanoid" id="G2Y6T6"/>
<dbReference type="AlphaFoldDB" id="G2Y6T6"/>
<reference evidence="2" key="1">
    <citation type="journal article" date="2011" name="PLoS Genet.">
        <title>Genomic analysis of the necrotrophic fungal pathogens Sclerotinia sclerotiorum and Botrytis cinerea.</title>
        <authorList>
            <person name="Amselem J."/>
            <person name="Cuomo C.A."/>
            <person name="van Kan J.A."/>
            <person name="Viaud M."/>
            <person name="Benito E.P."/>
            <person name="Couloux A."/>
            <person name="Coutinho P.M."/>
            <person name="de Vries R.P."/>
            <person name="Dyer P.S."/>
            <person name="Fillinger S."/>
            <person name="Fournier E."/>
            <person name="Gout L."/>
            <person name="Hahn M."/>
            <person name="Kohn L."/>
            <person name="Lapalu N."/>
            <person name="Plummer K.M."/>
            <person name="Pradier J.M."/>
            <person name="Quevillon E."/>
            <person name="Sharon A."/>
            <person name="Simon A."/>
            <person name="ten Have A."/>
            <person name="Tudzynski B."/>
            <person name="Tudzynski P."/>
            <person name="Wincker P."/>
            <person name="Andrew M."/>
            <person name="Anthouard V."/>
            <person name="Beever R.E."/>
            <person name="Beffa R."/>
            <person name="Benoit I."/>
            <person name="Bouzid O."/>
            <person name="Brault B."/>
            <person name="Chen Z."/>
            <person name="Choquer M."/>
            <person name="Collemare J."/>
            <person name="Cotton P."/>
            <person name="Danchin E.G."/>
            <person name="Da Silva C."/>
            <person name="Gautier A."/>
            <person name="Giraud C."/>
            <person name="Giraud T."/>
            <person name="Gonzalez C."/>
            <person name="Grossetete S."/>
            <person name="Guldener U."/>
            <person name="Henrissat B."/>
            <person name="Howlett B.J."/>
            <person name="Kodira C."/>
            <person name="Kretschmer M."/>
            <person name="Lappartient A."/>
            <person name="Leroch M."/>
            <person name="Levis C."/>
            <person name="Mauceli E."/>
            <person name="Neuveglise C."/>
            <person name="Oeser B."/>
            <person name="Pearson M."/>
            <person name="Poulain J."/>
            <person name="Poussereau N."/>
            <person name="Quesneville H."/>
            <person name="Rascle C."/>
            <person name="Schumacher J."/>
            <person name="Segurens B."/>
            <person name="Sexton A."/>
            <person name="Silva E."/>
            <person name="Sirven C."/>
            <person name="Soanes D.M."/>
            <person name="Talbot N.J."/>
            <person name="Templeton M."/>
            <person name="Yandava C."/>
            <person name="Yarden O."/>
            <person name="Zeng Q."/>
            <person name="Rollins J.A."/>
            <person name="Lebrun M.H."/>
            <person name="Dickman M."/>
        </authorList>
    </citation>
    <scope>NUCLEOTIDE SEQUENCE [LARGE SCALE GENOMIC DNA]</scope>
    <source>
        <strain evidence="2">T4</strain>
    </source>
</reference>
<name>G2Y6T6_BOTF4</name>
<dbReference type="Proteomes" id="UP000008177">
    <property type="component" value="Unplaced contigs"/>
</dbReference>
<dbReference type="HOGENOM" id="CLU_2072781_0_0_1"/>
<evidence type="ECO:0000313" key="1">
    <source>
        <dbReference type="EMBL" id="CCD48338.1"/>
    </source>
</evidence>
<protein>
    <submittedName>
        <fullName evidence="1">Uncharacterized protein</fullName>
    </submittedName>
</protein>
<evidence type="ECO:0000313" key="2">
    <source>
        <dbReference type="Proteomes" id="UP000008177"/>
    </source>
</evidence>
<dbReference type="EMBL" id="FQ790293">
    <property type="protein sequence ID" value="CCD48338.1"/>
    <property type="molecule type" value="Genomic_DNA"/>
</dbReference>